<evidence type="ECO:0000256" key="1">
    <source>
        <dbReference type="SAM" id="MobiDB-lite"/>
    </source>
</evidence>
<organism evidence="2 3">
    <name type="scientific">Melipona bicolor</name>
    <dbReference type="NCBI Taxonomy" id="60889"/>
    <lineage>
        <taxon>Eukaryota</taxon>
        <taxon>Metazoa</taxon>
        <taxon>Ecdysozoa</taxon>
        <taxon>Arthropoda</taxon>
        <taxon>Hexapoda</taxon>
        <taxon>Insecta</taxon>
        <taxon>Pterygota</taxon>
        <taxon>Neoptera</taxon>
        <taxon>Endopterygota</taxon>
        <taxon>Hymenoptera</taxon>
        <taxon>Apocrita</taxon>
        <taxon>Aculeata</taxon>
        <taxon>Apoidea</taxon>
        <taxon>Anthophila</taxon>
        <taxon>Apidae</taxon>
        <taxon>Melipona</taxon>
    </lineage>
</organism>
<name>A0AA40FM70_9HYME</name>
<dbReference type="Proteomes" id="UP001177670">
    <property type="component" value="Unassembled WGS sequence"/>
</dbReference>
<feature type="region of interest" description="Disordered" evidence="1">
    <location>
        <begin position="94"/>
        <end position="168"/>
    </location>
</feature>
<dbReference type="AlphaFoldDB" id="A0AA40FM70"/>
<comment type="caution">
    <text evidence="2">The sequence shown here is derived from an EMBL/GenBank/DDBJ whole genome shotgun (WGS) entry which is preliminary data.</text>
</comment>
<feature type="compositionally biased region" description="Basic and acidic residues" evidence="1">
    <location>
        <begin position="124"/>
        <end position="134"/>
    </location>
</feature>
<keyword evidence="3" id="KW-1185">Reference proteome</keyword>
<gene>
    <name evidence="2" type="ORF">K0M31_010201</name>
</gene>
<feature type="compositionally biased region" description="Basic residues" evidence="1">
    <location>
        <begin position="105"/>
        <end position="115"/>
    </location>
</feature>
<protein>
    <submittedName>
        <fullName evidence="2">Uncharacterized protein</fullName>
    </submittedName>
</protein>
<feature type="non-terminal residue" evidence="2">
    <location>
        <position position="168"/>
    </location>
</feature>
<sequence length="168" mass="18505">MRFFDEATSPLVPGSVEQRESHRDSLAFPILASLPLLSLSCHTSAPRRPPPFRLHHTSPGCFFPAGRRQGKNKQCQVSIEKRSLLLCIVAARRREKSSGGEGRGRGRKGRRRRKTGGQNGRGKNGKEAREEKHVAAATSTFLGRGSAFPAGTILRRLSSNTIEPRRVP</sequence>
<dbReference type="EMBL" id="JAHYIQ010000026">
    <property type="protein sequence ID" value="KAK1121399.1"/>
    <property type="molecule type" value="Genomic_DNA"/>
</dbReference>
<accession>A0AA40FM70</accession>
<reference evidence="2" key="1">
    <citation type="submission" date="2021-10" db="EMBL/GenBank/DDBJ databases">
        <title>Melipona bicolor Genome sequencing and assembly.</title>
        <authorList>
            <person name="Araujo N.S."/>
            <person name="Arias M.C."/>
        </authorList>
    </citation>
    <scope>NUCLEOTIDE SEQUENCE</scope>
    <source>
        <strain evidence="2">USP_2M_L1-L4_2017</strain>
        <tissue evidence="2">Whole body</tissue>
    </source>
</reference>
<proteinExistence type="predicted"/>
<evidence type="ECO:0000313" key="2">
    <source>
        <dbReference type="EMBL" id="KAK1121399.1"/>
    </source>
</evidence>
<evidence type="ECO:0000313" key="3">
    <source>
        <dbReference type="Proteomes" id="UP001177670"/>
    </source>
</evidence>